<dbReference type="GO" id="GO:0030234">
    <property type="term" value="F:enzyme regulator activity"/>
    <property type="evidence" value="ECO:0007669"/>
    <property type="project" value="InterPro"/>
</dbReference>
<dbReference type="SUPFAM" id="SSF54913">
    <property type="entry name" value="GlnB-like"/>
    <property type="match status" value="1"/>
</dbReference>
<dbReference type="Pfam" id="PF00543">
    <property type="entry name" value="P-II"/>
    <property type="match status" value="1"/>
</dbReference>
<dbReference type="RefSeq" id="WP_006927945.1">
    <property type="nucleotide sequence ID" value="NZ_CM001402.1"/>
</dbReference>
<evidence type="ECO:0000313" key="3">
    <source>
        <dbReference type="Proteomes" id="UP000004671"/>
    </source>
</evidence>
<evidence type="ECO:0000313" key="1">
    <source>
        <dbReference type="EMBL" id="APF20615.1"/>
    </source>
</evidence>
<proteinExistence type="predicted"/>
<dbReference type="Proteomes" id="UP000004671">
    <property type="component" value="Chromosome"/>
</dbReference>
<dbReference type="GO" id="GO:0005829">
    <property type="term" value="C:cytosol"/>
    <property type="evidence" value="ECO:0007669"/>
    <property type="project" value="TreeGrafter"/>
</dbReference>
<keyword evidence="3" id="KW-1185">Reference proteome</keyword>
<dbReference type="PRINTS" id="PR00340">
    <property type="entry name" value="PIIGLNB"/>
</dbReference>
<evidence type="ECO:0000313" key="4">
    <source>
        <dbReference type="Proteomes" id="UP000183868"/>
    </source>
</evidence>
<dbReference type="STRING" id="880073.Cabys_3870"/>
<dbReference type="PROSITE" id="PS51343">
    <property type="entry name" value="PII_GLNB_DOM"/>
    <property type="match status" value="1"/>
</dbReference>
<reference evidence="2 3" key="1">
    <citation type="submission" date="2011-09" db="EMBL/GenBank/DDBJ databases">
        <title>The permanent draft genome of Caldithrix abyssi DSM 13497.</title>
        <authorList>
            <consortium name="US DOE Joint Genome Institute (JGI-PGF)"/>
            <person name="Lucas S."/>
            <person name="Han J."/>
            <person name="Lapidus A."/>
            <person name="Bruce D."/>
            <person name="Goodwin L."/>
            <person name="Pitluck S."/>
            <person name="Peters L."/>
            <person name="Kyrpides N."/>
            <person name="Mavromatis K."/>
            <person name="Ivanova N."/>
            <person name="Mikhailova N."/>
            <person name="Chertkov O."/>
            <person name="Detter J.C."/>
            <person name="Tapia R."/>
            <person name="Han C."/>
            <person name="Land M."/>
            <person name="Hauser L."/>
            <person name="Markowitz V."/>
            <person name="Cheng J.-F."/>
            <person name="Hugenholtz P."/>
            <person name="Woyke T."/>
            <person name="Wu D."/>
            <person name="Spring S."/>
            <person name="Brambilla E."/>
            <person name="Klenk H.-P."/>
            <person name="Eisen J.A."/>
        </authorList>
    </citation>
    <scope>NUCLEOTIDE SEQUENCE [LARGE SCALE GENOMIC DNA]</scope>
    <source>
        <strain evidence="2 3">DSM 13497</strain>
    </source>
</reference>
<dbReference type="InterPro" id="IPR002187">
    <property type="entry name" value="N-reg_PII"/>
</dbReference>
<dbReference type="PaxDb" id="880073-Calab_1256"/>
<dbReference type="InterPro" id="IPR011322">
    <property type="entry name" value="N-reg_PII-like_a/b"/>
</dbReference>
<dbReference type="AlphaFoldDB" id="H1XY07"/>
<dbReference type="GO" id="GO:0006808">
    <property type="term" value="P:regulation of nitrogen utilization"/>
    <property type="evidence" value="ECO:0007669"/>
    <property type="project" value="InterPro"/>
</dbReference>
<dbReference type="PANTHER" id="PTHR30115">
    <property type="entry name" value="NITROGEN REGULATORY PROTEIN P-II"/>
    <property type="match status" value="1"/>
</dbReference>
<name>H1XY07_CALAY</name>
<evidence type="ECO:0000313" key="2">
    <source>
        <dbReference type="EMBL" id="EHO40882.1"/>
    </source>
</evidence>
<dbReference type="InParanoid" id="H1XY07"/>
<dbReference type="InterPro" id="IPR015867">
    <property type="entry name" value="N-reg_PII/ATP_PRibTrfase_C"/>
</dbReference>
<sequence>MKHIIAYIKPHKLTEVTMALQRIDNLSGMTVLDVKGFGRGRKTKASLEEQLVDFVPHVKIEVFCNDELLNQVVEAIEKSAHTGLRGDGKIYICELQEAIRISSGERGENAV</sequence>
<dbReference type="OrthoDB" id="9802729at2"/>
<organism evidence="2 3">
    <name type="scientific">Caldithrix abyssi DSM 13497</name>
    <dbReference type="NCBI Taxonomy" id="880073"/>
    <lineage>
        <taxon>Bacteria</taxon>
        <taxon>Pseudomonadati</taxon>
        <taxon>Calditrichota</taxon>
        <taxon>Calditrichia</taxon>
        <taxon>Calditrichales</taxon>
        <taxon>Calditrichaceae</taxon>
        <taxon>Caldithrix</taxon>
    </lineage>
</organism>
<dbReference type="KEGG" id="caby:Cabys_3870"/>
<accession>H1XY07</accession>
<dbReference type="eggNOG" id="COG0347">
    <property type="taxonomic scope" value="Bacteria"/>
</dbReference>
<dbReference type="Proteomes" id="UP000183868">
    <property type="component" value="Chromosome"/>
</dbReference>
<protein>
    <submittedName>
        <fullName evidence="1 2">Nitrogen regulatory protein P-II</fullName>
    </submittedName>
</protein>
<gene>
    <name evidence="1" type="ORF">Cabys_3870</name>
    <name evidence="2" type="ORF">Calab_1256</name>
</gene>
<dbReference type="HOGENOM" id="CLU_082268_0_0_0"/>
<dbReference type="EMBL" id="CP018099">
    <property type="protein sequence ID" value="APF20615.1"/>
    <property type="molecule type" value="Genomic_DNA"/>
</dbReference>
<dbReference type="GO" id="GO:0005524">
    <property type="term" value="F:ATP binding"/>
    <property type="evidence" value="ECO:0007669"/>
    <property type="project" value="TreeGrafter"/>
</dbReference>
<reference evidence="1 4" key="2">
    <citation type="submission" date="2016-11" db="EMBL/GenBank/DDBJ databases">
        <title>Genomic analysis of Caldithrix abyssi and proposal of a novel bacterial phylum Caldithrichaeota.</title>
        <authorList>
            <person name="Kublanov I."/>
            <person name="Sigalova O."/>
            <person name="Gavrilov S."/>
            <person name="Lebedinsky A."/>
            <person name="Ivanova N."/>
            <person name="Daum C."/>
            <person name="Reddy T."/>
            <person name="Klenk H.P."/>
            <person name="Goker M."/>
            <person name="Reva O."/>
            <person name="Miroshnichenko M."/>
            <person name="Kyprides N."/>
            <person name="Woyke T."/>
            <person name="Gelfand M."/>
        </authorList>
    </citation>
    <scope>NUCLEOTIDE SEQUENCE [LARGE SCALE GENOMIC DNA]</scope>
    <source>
        <strain evidence="1 4">LF13</strain>
    </source>
</reference>
<dbReference type="Gene3D" id="3.30.70.120">
    <property type="match status" value="1"/>
</dbReference>
<dbReference type="SMART" id="SM00938">
    <property type="entry name" value="P-II"/>
    <property type="match status" value="1"/>
</dbReference>
<dbReference type="PANTHER" id="PTHR30115:SF11">
    <property type="entry name" value="NITROGEN REGULATORY PROTEIN P-II HOMOLOG"/>
    <property type="match status" value="1"/>
</dbReference>
<dbReference type="EMBL" id="CM001402">
    <property type="protein sequence ID" value="EHO40882.1"/>
    <property type="molecule type" value="Genomic_DNA"/>
</dbReference>